<dbReference type="InterPro" id="IPR016972">
    <property type="entry name" value="UCP031279"/>
</dbReference>
<keyword evidence="2" id="KW-1185">Reference proteome</keyword>
<reference evidence="2" key="1">
    <citation type="submission" date="2024-07" db="EMBL/GenBank/DDBJ databases">
        <title>Two chromosome-level genome assemblies of Korean endemic species Abeliophyllum distichum and Forsythia ovata (Oleaceae).</title>
        <authorList>
            <person name="Jang H."/>
        </authorList>
    </citation>
    <scope>NUCLEOTIDE SEQUENCE [LARGE SCALE GENOMIC DNA]</scope>
</reference>
<dbReference type="Proteomes" id="UP001604277">
    <property type="component" value="Unassembled WGS sequence"/>
</dbReference>
<name>A0ABD1UBQ5_9LAMI</name>
<dbReference type="EMBL" id="JBFOLJ010000007">
    <property type="protein sequence ID" value="KAL2522465.1"/>
    <property type="molecule type" value="Genomic_DNA"/>
</dbReference>
<dbReference type="PANTHER" id="PTHR33526">
    <property type="entry name" value="OS07G0123800 PROTEIN"/>
    <property type="match status" value="1"/>
</dbReference>
<accession>A0ABD1UBQ5</accession>
<comment type="caution">
    <text evidence="1">The sequence shown here is derived from an EMBL/GenBank/DDBJ whole genome shotgun (WGS) entry which is preliminary data.</text>
</comment>
<gene>
    <name evidence="1" type="ORF">Fot_26388</name>
</gene>
<dbReference type="PIRSF" id="PIRSF031279">
    <property type="entry name" value="UCP031279"/>
    <property type="match status" value="1"/>
</dbReference>
<sequence length="148" mass="16377">MSQKESKIGRLVKAPIRVLSKARDLYVKSMLRCAGEFTYASAMGCPAAQPTSLPRSFSVNSSVSSADEDFRELIRASSTRSLTGKIEAEILRSKQSPGNLKVVPRSQTVTIGRIDEDKPCEFVEDPAIDVNLYPRSKSYAPSRRSKMF</sequence>
<dbReference type="PANTHER" id="PTHR33526:SF4">
    <property type="entry name" value="OS07G0123800 PROTEIN"/>
    <property type="match status" value="1"/>
</dbReference>
<evidence type="ECO:0000313" key="1">
    <source>
        <dbReference type="EMBL" id="KAL2522465.1"/>
    </source>
</evidence>
<proteinExistence type="predicted"/>
<evidence type="ECO:0000313" key="2">
    <source>
        <dbReference type="Proteomes" id="UP001604277"/>
    </source>
</evidence>
<protein>
    <submittedName>
        <fullName evidence="1">Uncharacterized protein</fullName>
    </submittedName>
</protein>
<organism evidence="1 2">
    <name type="scientific">Forsythia ovata</name>
    <dbReference type="NCBI Taxonomy" id="205694"/>
    <lineage>
        <taxon>Eukaryota</taxon>
        <taxon>Viridiplantae</taxon>
        <taxon>Streptophyta</taxon>
        <taxon>Embryophyta</taxon>
        <taxon>Tracheophyta</taxon>
        <taxon>Spermatophyta</taxon>
        <taxon>Magnoliopsida</taxon>
        <taxon>eudicotyledons</taxon>
        <taxon>Gunneridae</taxon>
        <taxon>Pentapetalae</taxon>
        <taxon>asterids</taxon>
        <taxon>lamiids</taxon>
        <taxon>Lamiales</taxon>
        <taxon>Oleaceae</taxon>
        <taxon>Forsythieae</taxon>
        <taxon>Forsythia</taxon>
    </lineage>
</organism>
<dbReference type="AlphaFoldDB" id="A0ABD1UBQ5"/>